<comment type="similarity">
    <text evidence="1 7">Belongs to the class I-like SAM-binding methyltransferase superfamily. RsmB/NOP family.</text>
</comment>
<evidence type="ECO:0000256" key="7">
    <source>
        <dbReference type="PROSITE-ProRule" id="PRU01023"/>
    </source>
</evidence>
<dbReference type="PROSITE" id="PS51686">
    <property type="entry name" value="SAM_MT_RSMB_NOP"/>
    <property type="match status" value="1"/>
</dbReference>
<dbReference type="InterPro" id="IPR035926">
    <property type="entry name" value="NusB-like_sf"/>
</dbReference>
<dbReference type="GO" id="GO:0006355">
    <property type="term" value="P:regulation of DNA-templated transcription"/>
    <property type="evidence" value="ECO:0007669"/>
    <property type="project" value="InterPro"/>
</dbReference>
<feature type="binding site" evidence="7">
    <location>
        <position position="366"/>
    </location>
    <ligand>
        <name>S-adenosyl-L-methionine</name>
        <dbReference type="ChEBI" id="CHEBI:59789"/>
    </ligand>
</feature>
<dbReference type="Gene3D" id="3.40.50.150">
    <property type="entry name" value="Vaccinia Virus protein VP39"/>
    <property type="match status" value="1"/>
</dbReference>
<dbReference type="InterPro" id="IPR018314">
    <property type="entry name" value="RsmB/NOL1/NOP2-like_CS"/>
</dbReference>
<evidence type="ECO:0000256" key="3">
    <source>
        <dbReference type="ARBA" id="ARBA00022679"/>
    </source>
</evidence>
<dbReference type="SUPFAM" id="SSF48013">
    <property type="entry name" value="NusB-like"/>
    <property type="match status" value="1"/>
</dbReference>
<dbReference type="Pfam" id="PF01029">
    <property type="entry name" value="NusB"/>
    <property type="match status" value="1"/>
</dbReference>
<comment type="function">
    <text evidence="6">May act as RNA methyltransferase.</text>
</comment>
<accession>A0A1J4NDQ5</accession>
<evidence type="ECO:0000313" key="11">
    <source>
        <dbReference type="Proteomes" id="UP000033772"/>
    </source>
</evidence>
<evidence type="ECO:0000259" key="9">
    <source>
        <dbReference type="PROSITE" id="PS51686"/>
    </source>
</evidence>
<dbReference type="Pfam" id="PF01189">
    <property type="entry name" value="Methyltr_RsmB-F"/>
    <property type="match status" value="1"/>
</dbReference>
<dbReference type="GO" id="GO:0001510">
    <property type="term" value="P:RNA methylation"/>
    <property type="evidence" value="ECO:0007669"/>
    <property type="project" value="InterPro"/>
</dbReference>
<dbReference type="PRINTS" id="PR02008">
    <property type="entry name" value="RCMTFAMILY"/>
</dbReference>
<feature type="region of interest" description="Disordered" evidence="8">
    <location>
        <begin position="1"/>
        <end position="33"/>
    </location>
</feature>
<proteinExistence type="inferred from homology"/>
<dbReference type="InterPro" id="IPR006027">
    <property type="entry name" value="NusB_RsmB_TIM44"/>
</dbReference>
<gene>
    <name evidence="10" type="ORF">UG56_000360</name>
</gene>
<feature type="domain" description="SAM-dependent MTase RsmB/NOP-type" evidence="9">
    <location>
        <begin position="191"/>
        <end position="483"/>
    </location>
</feature>
<dbReference type="PANTHER" id="PTHR22807:SF53">
    <property type="entry name" value="RIBOSOMAL RNA SMALL SUBUNIT METHYLTRANSFERASE B-RELATED"/>
    <property type="match status" value="1"/>
</dbReference>
<feature type="binding site" evidence="7">
    <location>
        <position position="317"/>
    </location>
    <ligand>
        <name>S-adenosyl-L-methionine</name>
        <dbReference type="ChEBI" id="CHEBI:59789"/>
    </ligand>
</feature>
<dbReference type="InterPro" id="IPR049560">
    <property type="entry name" value="MeTrfase_RsmB-F_NOP2_cat"/>
</dbReference>
<evidence type="ECO:0000256" key="6">
    <source>
        <dbReference type="ARBA" id="ARBA00059465"/>
    </source>
</evidence>
<dbReference type="GO" id="GO:0008173">
    <property type="term" value="F:RNA methyltransferase activity"/>
    <property type="evidence" value="ECO:0007669"/>
    <property type="project" value="InterPro"/>
</dbReference>
<keyword evidence="2 7" id="KW-0489">Methyltransferase</keyword>
<dbReference type="PROSITE" id="PS01153">
    <property type="entry name" value="NOL1_NOP2_SUN"/>
    <property type="match status" value="1"/>
</dbReference>
<feature type="binding site" evidence="7">
    <location>
        <begin position="292"/>
        <end position="298"/>
    </location>
    <ligand>
        <name>S-adenosyl-L-methionine</name>
        <dbReference type="ChEBI" id="CHEBI:59789"/>
    </ligand>
</feature>
<dbReference type="AlphaFoldDB" id="A0A1J4NDQ5"/>
<dbReference type="RefSeq" id="WP_045551229.1">
    <property type="nucleotide sequence ID" value="NZ_JZDQ02000001.1"/>
</dbReference>
<dbReference type="InterPro" id="IPR029063">
    <property type="entry name" value="SAM-dependent_MTases_sf"/>
</dbReference>
<dbReference type="EMBL" id="JZDQ02000001">
    <property type="protein sequence ID" value="OIJ28720.1"/>
    <property type="molecule type" value="Genomic_DNA"/>
</dbReference>
<dbReference type="InterPro" id="IPR001678">
    <property type="entry name" value="MeTrfase_RsmB-F_NOP2_dom"/>
</dbReference>
<evidence type="ECO:0000256" key="4">
    <source>
        <dbReference type="ARBA" id="ARBA00022691"/>
    </source>
</evidence>
<protein>
    <submittedName>
        <fullName evidence="10">rRNA cytosine-C5-methyltransferase</fullName>
    </submittedName>
</protein>
<dbReference type="GO" id="GO:0003723">
    <property type="term" value="F:RNA binding"/>
    <property type="evidence" value="ECO:0007669"/>
    <property type="project" value="UniProtKB-UniRule"/>
</dbReference>
<feature type="active site" description="Nucleophile" evidence="7">
    <location>
        <position position="419"/>
    </location>
</feature>
<dbReference type="PANTHER" id="PTHR22807">
    <property type="entry name" value="NOP2 YEAST -RELATED NOL1/NOP2/FMU SUN DOMAIN-CONTAINING"/>
    <property type="match status" value="1"/>
</dbReference>
<dbReference type="Proteomes" id="UP000033772">
    <property type="component" value="Unassembled WGS sequence"/>
</dbReference>
<dbReference type="SUPFAM" id="SSF53335">
    <property type="entry name" value="S-adenosyl-L-methionine-dependent methyltransferases"/>
    <property type="match status" value="1"/>
</dbReference>
<dbReference type="FunFam" id="3.40.50.150:FF:000257">
    <property type="entry name" value="16S rRNA methyltransferase"/>
    <property type="match status" value="1"/>
</dbReference>
<name>A0A1J4NDQ5_9ACTN</name>
<keyword evidence="11" id="KW-1185">Reference proteome</keyword>
<dbReference type="STRING" id="1844.UG56_000360"/>
<sequence>MSPSNRAQPGRRPGRRPQGPRRPGERGGTRPADPARLAAFEVLKAVRVDEAYANLVLPHVLGRLGLEGRDAAFATELASGTLRQQGTYDAVLAACIDRPLAKVEAKVLDVLRLGAHQVLSMRVPDHAAISTSVDLTRSKVGQGPAGFVNAVLRKVTRKPLEEWVAEVAPAREKDHDGWATVAFSHPRWVVERLAEAVGRDQVDALLEADNVPPSVTLVARPGRATVAELGGTPTPYSPFGVTMDSGSPAGIAAVAEGRAGVQDEGSQLVAIALAEAALDQPQDRPETWLDLCAGPGGKSALLAALAAQQGALLVANERQPHRAGLVLANLTDRSAGSQVEGVAGVVAGDGTRPPFKDATFDRILVDAPCTGLGALRRRPEARWRRAKADLDVLVGLQRSLLDRAIDLTRPGGVVLYATCSPVLAETKGVVEGVLEGRSDVTLEPILGTVGEVPDSAGPLDGTVQLWPHRHGTDAMFLALLRRVPEGIS</sequence>
<dbReference type="Gene3D" id="1.10.940.10">
    <property type="entry name" value="NusB-like"/>
    <property type="match status" value="1"/>
</dbReference>
<evidence type="ECO:0000256" key="8">
    <source>
        <dbReference type="SAM" id="MobiDB-lite"/>
    </source>
</evidence>
<evidence type="ECO:0000256" key="2">
    <source>
        <dbReference type="ARBA" id="ARBA00022603"/>
    </source>
</evidence>
<dbReference type="InterPro" id="IPR023267">
    <property type="entry name" value="RCMT"/>
</dbReference>
<keyword evidence="5 7" id="KW-0694">RNA-binding</keyword>
<evidence type="ECO:0000256" key="1">
    <source>
        <dbReference type="ARBA" id="ARBA00007494"/>
    </source>
</evidence>
<feature type="binding site" evidence="7">
    <location>
        <position position="349"/>
    </location>
    <ligand>
        <name>S-adenosyl-L-methionine</name>
        <dbReference type="ChEBI" id="CHEBI:59789"/>
    </ligand>
</feature>
<keyword evidence="4 7" id="KW-0949">S-adenosyl-L-methionine</keyword>
<comment type="caution">
    <text evidence="10">The sequence shown here is derived from an EMBL/GenBank/DDBJ whole genome shotgun (WGS) entry which is preliminary data.</text>
</comment>
<dbReference type="OrthoDB" id="9810297at2"/>
<evidence type="ECO:0000313" key="10">
    <source>
        <dbReference type="EMBL" id="OIJ28720.1"/>
    </source>
</evidence>
<reference evidence="10" key="1">
    <citation type="submission" date="2016-10" db="EMBL/GenBank/DDBJ databases">
        <title>Draft Genome Sequence of Nocardioides luteus Strain BAFB, an Alkane-Degrading Bacterium Isolated from JP-7 Polluted Soil.</title>
        <authorList>
            <person name="Brown L."/>
            <person name="Ruiz O.N."/>
            <person name="Gunasekera T."/>
        </authorList>
    </citation>
    <scope>NUCLEOTIDE SEQUENCE [LARGE SCALE GENOMIC DNA]</scope>
    <source>
        <strain evidence="10">BAFB</strain>
    </source>
</reference>
<evidence type="ECO:0000256" key="5">
    <source>
        <dbReference type="ARBA" id="ARBA00022884"/>
    </source>
</evidence>
<organism evidence="10 11">
    <name type="scientific">Nocardioides luteus</name>
    <dbReference type="NCBI Taxonomy" id="1844"/>
    <lineage>
        <taxon>Bacteria</taxon>
        <taxon>Bacillati</taxon>
        <taxon>Actinomycetota</taxon>
        <taxon>Actinomycetes</taxon>
        <taxon>Propionibacteriales</taxon>
        <taxon>Nocardioidaceae</taxon>
        <taxon>Nocardioides</taxon>
    </lineage>
</organism>
<keyword evidence="3 7" id="KW-0808">Transferase</keyword>